<sequence length="725" mass="78923">MENFEYSIQVNDRDWAEFYVASEECSVIQAALATAEEQLLSDLDEGEVQEDSLIRVRVGPGLAPSTASGPPPGAPCGHLLVEEVLSGSEDETELGSVSRFLCDNSQHGVALPQPSAIQGSQLPHATSKPPGGQHELAREREALFAAEERESETRDWLGDSDHSLAGVDVAVQKADFRGQISGQETMEKPVSSVPMKVGASEGIDSHAGEHGRRPLALALQQPTNDISQTASVDVQLPVSVENNGVCGNPESWESKDLGMPPTSSSFTSAGSEETEHPEKGAEHLQVKLKAEVPLILENFSLIQGHSVPLVGALVPSDPWSENHEDGGLERISNEEEDAVNLKEEGRADQSDDLIHGIPKEEGQVDQEISSAGCRVNLQKVPGEFGANKCPQLTTVTNSRCSGTLDPQRETAALKGEIQKDGTEEPGHHLGESTSTAQGSQRSSLSEDNIPYCPAVENSLESNLTAITWPEAYDYFFCDNTLEQVGKMQEWMVEERRVSDVGQDLPEMSGPEMYEYFFTDMEGTWVGESGRGKELKRETSDSSDQPLAPPAGSQVSGSVTAEDATYISVPEVYEHFFNNGAQDRKSWRRLFLSMPASEARKAMRALKSLISKPAQLLRRHPGSPGTPLQRGSHGKLVVFSPRLLEESRPRPEDPRMALMSPERPLQLALTHRDMCLGFVAFASWAVKSSNLQAPDAWKIVLLANFGTLSAIRYFRRQVVAEGQHGT</sequence>
<organism evidence="2 3">
    <name type="scientific">Eublepharis macularius</name>
    <name type="common">Leopard gecko</name>
    <name type="synonym">Cyrtodactylus macularius</name>
    <dbReference type="NCBI Taxonomy" id="481883"/>
    <lineage>
        <taxon>Eukaryota</taxon>
        <taxon>Metazoa</taxon>
        <taxon>Chordata</taxon>
        <taxon>Craniata</taxon>
        <taxon>Vertebrata</taxon>
        <taxon>Euteleostomi</taxon>
        <taxon>Lepidosauria</taxon>
        <taxon>Squamata</taxon>
        <taxon>Bifurcata</taxon>
        <taxon>Gekkota</taxon>
        <taxon>Eublepharidae</taxon>
        <taxon>Eublepharinae</taxon>
        <taxon>Eublepharis</taxon>
    </lineage>
</organism>
<dbReference type="AlphaFoldDB" id="A0AA97LI12"/>
<gene>
    <name evidence="3" type="primary">PERM1</name>
</gene>
<dbReference type="Proteomes" id="UP001190640">
    <property type="component" value="Chromosome 17"/>
</dbReference>
<feature type="compositionally biased region" description="Basic and acidic residues" evidence="1">
    <location>
        <begin position="529"/>
        <end position="539"/>
    </location>
</feature>
<dbReference type="GO" id="GO:0014850">
    <property type="term" value="P:response to muscle activity"/>
    <property type="evidence" value="ECO:0007669"/>
    <property type="project" value="TreeGrafter"/>
</dbReference>
<dbReference type="PANTHER" id="PTHR47282:SF1">
    <property type="entry name" value="PGC-1 AND ERR-INDUCED REGULATOR IN MUSCLE PROTEIN 1"/>
    <property type="match status" value="1"/>
</dbReference>
<evidence type="ECO:0000313" key="3">
    <source>
        <dbReference type="RefSeq" id="XP_054856968.1"/>
    </source>
</evidence>
<feature type="region of interest" description="Disordered" evidence="1">
    <location>
        <begin position="527"/>
        <end position="558"/>
    </location>
</feature>
<feature type="compositionally biased region" description="Polar residues" evidence="1">
    <location>
        <begin position="431"/>
        <end position="446"/>
    </location>
</feature>
<dbReference type="GO" id="GO:0005634">
    <property type="term" value="C:nucleus"/>
    <property type="evidence" value="ECO:0007669"/>
    <property type="project" value="TreeGrafter"/>
</dbReference>
<dbReference type="GO" id="GO:0006355">
    <property type="term" value="P:regulation of DNA-templated transcription"/>
    <property type="evidence" value="ECO:0007669"/>
    <property type="project" value="InterPro"/>
</dbReference>
<reference evidence="3" key="1">
    <citation type="submission" date="2025-08" db="UniProtKB">
        <authorList>
            <consortium name="RefSeq"/>
        </authorList>
    </citation>
    <scope>IDENTIFICATION</scope>
    <source>
        <tissue evidence="3">Blood</tissue>
    </source>
</reference>
<keyword evidence="2" id="KW-1185">Reference proteome</keyword>
<dbReference type="GeneID" id="129344391"/>
<accession>A0AA97LI12</accession>
<dbReference type="GO" id="GO:0005737">
    <property type="term" value="C:cytoplasm"/>
    <property type="evidence" value="ECO:0007669"/>
    <property type="project" value="TreeGrafter"/>
</dbReference>
<feature type="compositionally biased region" description="Basic and acidic residues" evidence="1">
    <location>
        <begin position="420"/>
        <end position="430"/>
    </location>
</feature>
<protein>
    <submittedName>
        <fullName evidence="3">PGC-1 and ERR-induced regulator in muscle protein 1</fullName>
    </submittedName>
</protein>
<proteinExistence type="predicted"/>
<dbReference type="PANTHER" id="PTHR47282">
    <property type="entry name" value="PGC-1 AND ERR-INDUCED REGULATOR IN MUSCLE PROTEIN 1"/>
    <property type="match status" value="1"/>
</dbReference>
<dbReference type="InterPro" id="IPR043442">
    <property type="entry name" value="Perm1"/>
</dbReference>
<feature type="compositionally biased region" description="Polar residues" evidence="1">
    <location>
        <begin position="261"/>
        <end position="271"/>
    </location>
</feature>
<dbReference type="KEGG" id="emc:129344391"/>
<evidence type="ECO:0000313" key="2">
    <source>
        <dbReference type="Proteomes" id="UP001190640"/>
    </source>
</evidence>
<feature type="region of interest" description="Disordered" evidence="1">
    <location>
        <begin position="113"/>
        <end position="134"/>
    </location>
</feature>
<feature type="region of interest" description="Disordered" evidence="1">
    <location>
        <begin position="420"/>
        <end position="449"/>
    </location>
</feature>
<feature type="region of interest" description="Disordered" evidence="1">
    <location>
        <begin position="247"/>
        <end position="280"/>
    </location>
</feature>
<evidence type="ECO:0000256" key="1">
    <source>
        <dbReference type="SAM" id="MobiDB-lite"/>
    </source>
</evidence>
<dbReference type="RefSeq" id="XP_054856968.1">
    <property type="nucleotide sequence ID" value="XM_055000993.1"/>
</dbReference>
<dbReference type="CTD" id="84808"/>
<feature type="compositionally biased region" description="Polar residues" evidence="1">
    <location>
        <begin position="115"/>
        <end position="124"/>
    </location>
</feature>
<name>A0AA97LI12_EUBMA</name>